<organism evidence="10">
    <name type="scientific">Puccinia triticina (isolate 1-1 / race 1 (BBBD))</name>
    <name type="common">Brown leaf rust fungus</name>
    <dbReference type="NCBI Taxonomy" id="630390"/>
    <lineage>
        <taxon>Eukaryota</taxon>
        <taxon>Fungi</taxon>
        <taxon>Dikarya</taxon>
        <taxon>Basidiomycota</taxon>
        <taxon>Pucciniomycotina</taxon>
        <taxon>Pucciniomycetes</taxon>
        <taxon>Pucciniales</taxon>
        <taxon>Pucciniaceae</taxon>
        <taxon>Puccinia</taxon>
    </lineage>
</organism>
<gene>
    <name evidence="10" type="ORF">PTTG_11870</name>
</gene>
<dbReference type="GO" id="GO:0000176">
    <property type="term" value="C:nuclear exosome (RNase complex)"/>
    <property type="evidence" value="ECO:0007669"/>
    <property type="project" value="TreeGrafter"/>
</dbReference>
<evidence type="ECO:0000256" key="1">
    <source>
        <dbReference type="ARBA" id="ARBA00004604"/>
    </source>
</evidence>
<dbReference type="Gene3D" id="3.30.1370.10">
    <property type="entry name" value="K Homology domain, type 1"/>
    <property type="match status" value="1"/>
</dbReference>
<evidence type="ECO:0000256" key="4">
    <source>
        <dbReference type="ARBA" id="ARBA00022835"/>
    </source>
</evidence>
<dbReference type="Pfam" id="PF21262">
    <property type="entry name" value="RRP40_S1"/>
    <property type="match status" value="1"/>
</dbReference>
<protein>
    <recommendedName>
        <fullName evidence="6">Ribosomal RNA-processing protein 40</fullName>
    </recommendedName>
</protein>
<dbReference type="InterPro" id="IPR026699">
    <property type="entry name" value="Exosome_RNA_bind1/RRP40/RRP4"/>
</dbReference>
<dbReference type="Proteomes" id="UP000005240">
    <property type="component" value="Unassembled WGS sequence"/>
</dbReference>
<dbReference type="GO" id="GO:0003723">
    <property type="term" value="F:RNA binding"/>
    <property type="evidence" value="ECO:0007669"/>
    <property type="project" value="UniProtKB-KW"/>
</dbReference>
<evidence type="ECO:0000256" key="2">
    <source>
        <dbReference type="ARBA" id="ARBA00007841"/>
    </source>
</evidence>
<dbReference type="PANTHER" id="PTHR21321:SF1">
    <property type="entry name" value="EXOSOME COMPLEX COMPONENT RRP40"/>
    <property type="match status" value="1"/>
</dbReference>
<evidence type="ECO:0000313" key="11">
    <source>
        <dbReference type="EnsemblFungi" id="PTTG_11870-t43_1-p1"/>
    </source>
</evidence>
<dbReference type="GO" id="GO:0071038">
    <property type="term" value="P:TRAMP-dependent tRNA surveillance pathway"/>
    <property type="evidence" value="ECO:0007669"/>
    <property type="project" value="TreeGrafter"/>
</dbReference>
<reference evidence="10" key="1">
    <citation type="submission" date="2009-11" db="EMBL/GenBank/DDBJ databases">
        <authorList>
            <consortium name="The Broad Institute Genome Sequencing Platform"/>
            <person name="Ward D."/>
            <person name="Feldgarden M."/>
            <person name="Earl A."/>
            <person name="Young S.K."/>
            <person name="Zeng Q."/>
            <person name="Koehrsen M."/>
            <person name="Alvarado L."/>
            <person name="Berlin A."/>
            <person name="Bochicchio J."/>
            <person name="Borenstein D."/>
            <person name="Chapman S.B."/>
            <person name="Chen Z."/>
            <person name="Engels R."/>
            <person name="Freedman E."/>
            <person name="Gellesch M."/>
            <person name="Goldberg J."/>
            <person name="Griggs A."/>
            <person name="Gujja S."/>
            <person name="Heilman E."/>
            <person name="Heiman D."/>
            <person name="Hepburn T."/>
            <person name="Howarth C."/>
            <person name="Jen D."/>
            <person name="Larson L."/>
            <person name="Lewis B."/>
            <person name="Mehta T."/>
            <person name="Park D."/>
            <person name="Pearson M."/>
            <person name="Roberts A."/>
            <person name="Saif S."/>
            <person name="Shea T."/>
            <person name="Shenoy N."/>
            <person name="Sisk P."/>
            <person name="Stolte C."/>
            <person name="Sykes S."/>
            <person name="Thomson T."/>
            <person name="Walk T."/>
            <person name="White J."/>
            <person name="Yandava C."/>
            <person name="Izard J."/>
            <person name="Baranova O.V."/>
            <person name="Blanton J.M."/>
            <person name="Tanner A.C."/>
            <person name="Dewhirst F.E."/>
            <person name="Haas B."/>
            <person name="Nusbaum C."/>
            <person name="Birren B."/>
        </authorList>
    </citation>
    <scope>NUCLEOTIDE SEQUENCE [LARGE SCALE GENOMIC DNA]</scope>
    <source>
        <strain evidence="10">1-1 BBBD Race 1</strain>
    </source>
</reference>
<reference evidence="10" key="2">
    <citation type="submission" date="2016-05" db="EMBL/GenBank/DDBJ databases">
        <title>Comparative analysis highlights variable genome content of wheat rusts and divergence of the mating loci.</title>
        <authorList>
            <person name="Cuomo C.A."/>
            <person name="Bakkeren G."/>
            <person name="Szabo L."/>
            <person name="Khalil H."/>
            <person name="Joly D."/>
            <person name="Goldberg J."/>
            <person name="Young S."/>
            <person name="Zeng Q."/>
            <person name="Fellers J."/>
        </authorList>
    </citation>
    <scope>NUCLEOTIDE SEQUENCE [LARGE SCALE GENOMIC DNA]</scope>
    <source>
        <strain evidence="10">1-1 BBBD Race 1</strain>
    </source>
</reference>
<dbReference type="VEuPathDB" id="FungiDB:PTTG_11870"/>
<dbReference type="InterPro" id="IPR036612">
    <property type="entry name" value="KH_dom_type_1_sf"/>
</dbReference>
<dbReference type="FunFam" id="2.40.50.140:FF:000112">
    <property type="entry name" value="Exosome complex component RRP40"/>
    <property type="match status" value="1"/>
</dbReference>
<evidence type="ECO:0000256" key="7">
    <source>
        <dbReference type="SAM" id="MobiDB-lite"/>
    </source>
</evidence>
<dbReference type="InterPro" id="IPR004088">
    <property type="entry name" value="KH_dom_type_1"/>
</dbReference>
<name>A0A180H1F4_PUCT1</name>
<evidence type="ECO:0000259" key="9">
    <source>
        <dbReference type="Pfam" id="PF18311"/>
    </source>
</evidence>
<dbReference type="GO" id="GO:0071051">
    <property type="term" value="P:poly(A)-dependent snoRNA 3'-end processing"/>
    <property type="evidence" value="ECO:0007669"/>
    <property type="project" value="TreeGrafter"/>
</dbReference>
<dbReference type="GO" id="GO:0000177">
    <property type="term" value="C:cytoplasmic exosome (RNase complex)"/>
    <property type="evidence" value="ECO:0007669"/>
    <property type="project" value="TreeGrafter"/>
</dbReference>
<dbReference type="AlphaFoldDB" id="A0A180H1F4"/>
<dbReference type="SUPFAM" id="SSF50249">
    <property type="entry name" value="Nucleic acid-binding proteins"/>
    <property type="match status" value="1"/>
</dbReference>
<dbReference type="GO" id="GO:0071035">
    <property type="term" value="P:nuclear polyadenylation-dependent rRNA catabolic process"/>
    <property type="evidence" value="ECO:0007669"/>
    <property type="project" value="TreeGrafter"/>
</dbReference>
<dbReference type="PANTHER" id="PTHR21321">
    <property type="entry name" value="PNAS-3 RELATED"/>
    <property type="match status" value="1"/>
</dbReference>
<dbReference type="GO" id="GO:0000467">
    <property type="term" value="P:exonucleolytic trimming to generate mature 3'-end of 5.8S rRNA from tricistronic rRNA transcript (SSU-rRNA, 5.8S rRNA, LSU-rRNA)"/>
    <property type="evidence" value="ECO:0007669"/>
    <property type="project" value="TreeGrafter"/>
</dbReference>
<dbReference type="CDD" id="cd05790">
    <property type="entry name" value="S1_Rrp40"/>
    <property type="match status" value="1"/>
</dbReference>
<dbReference type="InterPro" id="IPR012340">
    <property type="entry name" value="NA-bd_OB-fold"/>
</dbReference>
<dbReference type="GO" id="GO:0034475">
    <property type="term" value="P:U4 snRNA 3'-end processing"/>
    <property type="evidence" value="ECO:0007669"/>
    <property type="project" value="TreeGrafter"/>
</dbReference>
<comment type="subcellular location">
    <subcellularLocation>
        <location evidence="1">Nucleus</location>
        <location evidence="1">Nucleolus</location>
    </subcellularLocation>
</comment>
<sequence>MVNRQAHPENRWQSVVIAGKPCRRACALSACERSSSRGDRTPVLVWAATAQRERGKNIGRRRSHPPAFGERSARAGPPFAAWPVSGSSAATSQQQSKMDELKKPRVMIPGDQITLNRNEPSTKTVKLGPGLLLLPPAPSSSSTSPPDQENLIVTRLGLHGHTQSASANQQQLWIQGRSKRYVAALGDPVIGIVIAKHAEGYRVDIGTSQPASLDGLAFEGATKRTKPNLKIGAVVYARVSLALNHTETEIECTNPTNQKADGFGEMTGGMLLRHLDLTHCKQLLSPPYKLLSKIGASQKFEISIGMNGRIWCKSNSISSTVKILQQIQKPT</sequence>
<keyword evidence="12" id="KW-1185">Reference proteome</keyword>
<dbReference type="GO" id="GO:0005730">
    <property type="term" value="C:nucleolus"/>
    <property type="evidence" value="ECO:0007669"/>
    <property type="project" value="UniProtKB-SubCell"/>
</dbReference>
<accession>A0A180H1F4</accession>
<feature type="domain" description="Exosome complex exonuclease Rrp40 N-terminal" evidence="9">
    <location>
        <begin position="125"/>
        <end position="180"/>
    </location>
</feature>
<comment type="similarity">
    <text evidence="2">Belongs to the RRP40 family.</text>
</comment>
<evidence type="ECO:0000313" key="12">
    <source>
        <dbReference type="Proteomes" id="UP000005240"/>
    </source>
</evidence>
<dbReference type="Pfam" id="PF15985">
    <property type="entry name" value="KH_6"/>
    <property type="match status" value="1"/>
</dbReference>
<feature type="region of interest" description="Disordered" evidence="7">
    <location>
        <begin position="54"/>
        <end position="100"/>
    </location>
</feature>
<proteinExistence type="inferred from homology"/>
<evidence type="ECO:0000256" key="5">
    <source>
        <dbReference type="ARBA" id="ARBA00022884"/>
    </source>
</evidence>
<reference evidence="11" key="4">
    <citation type="submission" date="2025-05" db="UniProtKB">
        <authorList>
            <consortium name="EnsemblFungi"/>
        </authorList>
    </citation>
    <scope>IDENTIFICATION</scope>
    <source>
        <strain evidence="11">isolate 1-1 / race 1 (BBBD)</strain>
    </source>
</reference>
<dbReference type="EnsemblFungi" id="PTTG_11870-t43_1">
    <property type="protein sequence ID" value="PTTG_11870-t43_1-p1"/>
    <property type="gene ID" value="PTTG_11870"/>
</dbReference>
<keyword evidence="5" id="KW-0694">RNA-binding</keyword>
<dbReference type="Gene3D" id="2.40.50.140">
    <property type="entry name" value="Nucleic acid-binding proteins"/>
    <property type="match status" value="1"/>
</dbReference>
<evidence type="ECO:0000313" key="10">
    <source>
        <dbReference type="EMBL" id="OAV98591.1"/>
    </source>
</evidence>
<evidence type="ECO:0000256" key="3">
    <source>
        <dbReference type="ARBA" id="ARBA00022552"/>
    </source>
</evidence>
<keyword evidence="4" id="KW-0271">Exosome</keyword>
<dbReference type="InterPro" id="IPR037319">
    <property type="entry name" value="Rrp40_S1"/>
</dbReference>
<dbReference type="STRING" id="630390.A0A180H1F4"/>
<dbReference type="InterPro" id="IPR041054">
    <property type="entry name" value="Rrp40_N_euk"/>
</dbReference>
<dbReference type="OrthoDB" id="340500at2759"/>
<feature type="compositionally biased region" description="Low complexity" evidence="7">
    <location>
        <begin position="85"/>
        <end position="96"/>
    </location>
</feature>
<dbReference type="Pfam" id="PF18311">
    <property type="entry name" value="Rrp40_N"/>
    <property type="match status" value="1"/>
</dbReference>
<dbReference type="EMBL" id="ADAS02000006">
    <property type="protein sequence ID" value="OAV98591.1"/>
    <property type="molecule type" value="Genomic_DNA"/>
</dbReference>
<keyword evidence="3" id="KW-0698">rRNA processing</keyword>
<evidence type="ECO:0000256" key="6">
    <source>
        <dbReference type="ARBA" id="ARBA00030615"/>
    </source>
</evidence>
<reference evidence="11 12" key="3">
    <citation type="journal article" date="2017" name="G3 (Bethesda)">
        <title>Comparative analysis highlights variable genome content of wheat rusts and divergence of the mating loci.</title>
        <authorList>
            <person name="Cuomo C.A."/>
            <person name="Bakkeren G."/>
            <person name="Khalil H.B."/>
            <person name="Panwar V."/>
            <person name="Joly D."/>
            <person name="Linning R."/>
            <person name="Sakthikumar S."/>
            <person name="Song X."/>
            <person name="Adiconis X."/>
            <person name="Fan L."/>
            <person name="Goldberg J.M."/>
            <person name="Levin J.Z."/>
            <person name="Young S."/>
            <person name="Zeng Q."/>
            <person name="Anikster Y."/>
            <person name="Bruce M."/>
            <person name="Wang M."/>
            <person name="Yin C."/>
            <person name="McCallum B."/>
            <person name="Szabo L.J."/>
            <person name="Hulbert S."/>
            <person name="Chen X."/>
            <person name="Fellers J.P."/>
        </authorList>
    </citation>
    <scope>NUCLEOTIDE SEQUENCE</scope>
    <source>
        <strain evidence="11">isolate 1-1 / race 1 (BBBD)</strain>
        <strain evidence="12">Isolate 1-1 / race 1 (BBBD)</strain>
    </source>
</reference>
<dbReference type="SUPFAM" id="SSF54791">
    <property type="entry name" value="Eukaryotic type KH-domain (KH-domain type I)"/>
    <property type="match status" value="1"/>
</dbReference>
<feature type="domain" description="K Homology" evidence="8">
    <location>
        <begin position="269"/>
        <end position="316"/>
    </location>
</feature>
<dbReference type="GO" id="GO:0071034">
    <property type="term" value="P:CUT catabolic process"/>
    <property type="evidence" value="ECO:0007669"/>
    <property type="project" value="TreeGrafter"/>
</dbReference>
<evidence type="ECO:0000259" key="8">
    <source>
        <dbReference type="Pfam" id="PF15985"/>
    </source>
</evidence>